<organism evidence="4 5">
    <name type="scientific">Candidatus Litorirhabdus singularis</name>
    <dbReference type="NCBI Taxonomy" id="2518993"/>
    <lineage>
        <taxon>Bacteria</taxon>
        <taxon>Pseudomonadati</taxon>
        <taxon>Pseudomonadota</taxon>
        <taxon>Gammaproteobacteria</taxon>
        <taxon>Cellvibrionales</taxon>
        <taxon>Halieaceae</taxon>
        <taxon>Candidatus Litorirhabdus</taxon>
    </lineage>
</organism>
<evidence type="ECO:0000259" key="3">
    <source>
        <dbReference type="Pfam" id="PF13386"/>
    </source>
</evidence>
<keyword evidence="2" id="KW-1133">Transmembrane helix</keyword>
<keyword evidence="2" id="KW-0472">Membrane</keyword>
<dbReference type="PANTHER" id="PTHR42208">
    <property type="entry name" value="HEAVY METAL TRANSPORTER-RELATED"/>
    <property type="match status" value="1"/>
</dbReference>
<evidence type="ECO:0000313" key="5">
    <source>
        <dbReference type="Proteomes" id="UP001143362"/>
    </source>
</evidence>
<feature type="compositionally biased region" description="Basic and acidic residues" evidence="1">
    <location>
        <begin position="254"/>
        <end position="263"/>
    </location>
</feature>
<reference evidence="4" key="1">
    <citation type="submission" date="2019-02" db="EMBL/GenBank/DDBJ databases">
        <authorList>
            <person name="Li S.-H."/>
        </authorList>
    </citation>
    <scope>NUCLEOTIDE SEQUENCE</scope>
    <source>
        <strain evidence="4">IMCC14734</strain>
    </source>
</reference>
<feature type="transmembrane region" description="Helical" evidence="2">
    <location>
        <begin position="94"/>
        <end position="114"/>
    </location>
</feature>
<evidence type="ECO:0000313" key="4">
    <source>
        <dbReference type="EMBL" id="MCX2981878.1"/>
    </source>
</evidence>
<name>A0ABT3THS4_9GAMM</name>
<feature type="transmembrane region" description="Helical" evidence="2">
    <location>
        <begin position="147"/>
        <end position="166"/>
    </location>
</feature>
<feature type="transmembrane region" description="Helical" evidence="2">
    <location>
        <begin position="218"/>
        <end position="236"/>
    </location>
</feature>
<proteinExistence type="predicted"/>
<accession>A0ABT3THS4</accession>
<dbReference type="Pfam" id="PF13386">
    <property type="entry name" value="DsbD_2"/>
    <property type="match status" value="1"/>
</dbReference>
<protein>
    <submittedName>
        <fullName evidence="4">Sulfite exporter TauE/SafE family protein</fullName>
    </submittedName>
</protein>
<evidence type="ECO:0000256" key="1">
    <source>
        <dbReference type="SAM" id="MobiDB-lite"/>
    </source>
</evidence>
<feature type="transmembrane region" description="Helical" evidence="2">
    <location>
        <begin position="68"/>
        <end position="88"/>
    </location>
</feature>
<dbReference type="InterPro" id="IPR039447">
    <property type="entry name" value="UreH-like_TM_dom"/>
</dbReference>
<gene>
    <name evidence="4" type="ORF">EYC98_13525</name>
</gene>
<dbReference type="Proteomes" id="UP001143362">
    <property type="component" value="Unassembled WGS sequence"/>
</dbReference>
<feature type="region of interest" description="Disordered" evidence="1">
    <location>
        <begin position="238"/>
        <end position="263"/>
    </location>
</feature>
<feature type="transmembrane region" description="Helical" evidence="2">
    <location>
        <begin position="178"/>
        <end position="197"/>
    </location>
</feature>
<keyword evidence="5" id="KW-1185">Reference proteome</keyword>
<dbReference type="EMBL" id="SHNN01000002">
    <property type="protein sequence ID" value="MCX2981878.1"/>
    <property type="molecule type" value="Genomic_DNA"/>
</dbReference>
<evidence type="ECO:0000256" key="2">
    <source>
        <dbReference type="SAM" id="Phobius"/>
    </source>
</evidence>
<feature type="transmembrane region" description="Helical" evidence="2">
    <location>
        <begin position="20"/>
        <end position="47"/>
    </location>
</feature>
<feature type="domain" description="Urease accessory protein UreH-like transmembrane" evidence="3">
    <location>
        <begin position="24"/>
        <end position="228"/>
    </location>
</feature>
<dbReference type="PANTHER" id="PTHR42208:SF1">
    <property type="entry name" value="HEAVY METAL TRANSPORTER"/>
    <property type="match status" value="1"/>
</dbReference>
<keyword evidence="2" id="KW-0812">Transmembrane</keyword>
<sequence length="263" mass="27816">MLPPELQKAPPKTMTPDADWQPAAALVLGLLGSSHCLVMCGGIGAALGMGTGGKSRWFLLLLFQLGRIASYSLLALTISIIPSLFIAATGGFSVLRILAGLLLISMGFYIGNWWRGLVALENIGQLLWRQVQPLTQRMLPVTSAPQAIGIGLCWGLLPCGLIYTALVWSASASGGEPLQAALLMACFGLGTLPSMYLSSTAGKQLMQVLQSRHLRRGAAIMLMLMGLWTILGPASMQHGGHGDHGSGTQPETVAPDHDMHQHG</sequence>
<comment type="caution">
    <text evidence="4">The sequence shown here is derived from an EMBL/GenBank/DDBJ whole genome shotgun (WGS) entry which is preliminary data.</text>
</comment>